<evidence type="ECO:0000256" key="6">
    <source>
        <dbReference type="ARBA" id="ARBA00048169"/>
    </source>
</evidence>
<dbReference type="AlphaFoldDB" id="A0A560WDH0"/>
<evidence type="ECO:0000256" key="2">
    <source>
        <dbReference type="ARBA" id="ARBA00005638"/>
    </source>
</evidence>
<dbReference type="PIRSF" id="PIRSF001438">
    <property type="entry name" value="4pyrrol_synth_OHMeBilane_synth"/>
    <property type="match status" value="1"/>
</dbReference>
<feature type="domain" description="Porphobilinogen deaminase C-terminal" evidence="10">
    <location>
        <begin position="222"/>
        <end position="293"/>
    </location>
</feature>
<dbReference type="RefSeq" id="WP_144856501.1">
    <property type="nucleotide sequence ID" value="NZ_BAAAYT010000001.1"/>
</dbReference>
<evidence type="ECO:0000259" key="9">
    <source>
        <dbReference type="Pfam" id="PF01379"/>
    </source>
</evidence>
<dbReference type="EC" id="2.5.1.61" evidence="7"/>
<dbReference type="GO" id="GO:0004418">
    <property type="term" value="F:hydroxymethylbilane synthase activity"/>
    <property type="evidence" value="ECO:0007669"/>
    <property type="project" value="UniProtKB-UniRule"/>
</dbReference>
<evidence type="ECO:0000256" key="8">
    <source>
        <dbReference type="SAM" id="MobiDB-lite"/>
    </source>
</evidence>
<comment type="function">
    <text evidence="1 7">Tetrapolymerization of the monopyrrole PBG into the hydroxymethylbilane pre-uroporphyrinogen in several discrete steps.</text>
</comment>
<organism evidence="11 12">
    <name type="scientific">Marihabitans asiaticum</name>
    <dbReference type="NCBI Taxonomy" id="415218"/>
    <lineage>
        <taxon>Bacteria</taxon>
        <taxon>Bacillati</taxon>
        <taxon>Actinomycetota</taxon>
        <taxon>Actinomycetes</taxon>
        <taxon>Micrococcales</taxon>
        <taxon>Intrasporangiaceae</taxon>
        <taxon>Marihabitans</taxon>
    </lineage>
</organism>
<sequence length="321" mass="32709">MTALRIGSRRSNLAMTQTGHVADALRAAGHDVEIVEITTEGDVNRAPLSTLGGTGVFASALRQALRDGRVDVAVHSLKDLPTAPEPDLAIAAVPARVDPRDALVARDGLTLGELPAGSVIGTGSPRRRAMLASLGLGLDFQDIRGNVETRLAMVGEQVDAVVLAAAGLRRVDLDGVVTEFLDPLQILPAPGQGALAVEVRADDAETLGAVGALDHADTRAATTAERALLARLEAGCSAPVGALAEVVEDDKGPALSLRAAVADPAGDREIRRSATGPLEDPAGLGRTLAETLLADGAGDIVADASHDPVPAPNSSSSESDT</sequence>
<dbReference type="InterPro" id="IPR000860">
    <property type="entry name" value="HemC"/>
</dbReference>
<dbReference type="HAMAP" id="MF_00260">
    <property type="entry name" value="Porphobil_deam"/>
    <property type="match status" value="1"/>
</dbReference>
<dbReference type="Pfam" id="PF01379">
    <property type="entry name" value="Porphobil_deam"/>
    <property type="match status" value="1"/>
</dbReference>
<feature type="compositionally biased region" description="Polar residues" evidence="8">
    <location>
        <begin position="312"/>
        <end position="321"/>
    </location>
</feature>
<comment type="catalytic activity">
    <reaction evidence="6 7">
        <text>4 porphobilinogen + H2O = hydroxymethylbilane + 4 NH4(+)</text>
        <dbReference type="Rhea" id="RHEA:13185"/>
        <dbReference type="ChEBI" id="CHEBI:15377"/>
        <dbReference type="ChEBI" id="CHEBI:28938"/>
        <dbReference type="ChEBI" id="CHEBI:57845"/>
        <dbReference type="ChEBI" id="CHEBI:58126"/>
        <dbReference type="EC" id="2.5.1.61"/>
    </reaction>
</comment>
<feature type="modified residue" description="S-(dipyrrolylmethanemethyl)cysteine" evidence="7">
    <location>
        <position position="236"/>
    </location>
</feature>
<evidence type="ECO:0000256" key="3">
    <source>
        <dbReference type="ARBA" id="ARBA00011245"/>
    </source>
</evidence>
<keyword evidence="4 7" id="KW-0808">Transferase</keyword>
<dbReference type="FunFam" id="3.40.190.10:FF:000005">
    <property type="entry name" value="Porphobilinogen deaminase"/>
    <property type="match status" value="1"/>
</dbReference>
<evidence type="ECO:0000313" key="12">
    <source>
        <dbReference type="Proteomes" id="UP000315628"/>
    </source>
</evidence>
<gene>
    <name evidence="7" type="primary">hemC</name>
    <name evidence="11" type="ORF">FB557_1156</name>
</gene>
<dbReference type="Proteomes" id="UP000315628">
    <property type="component" value="Unassembled WGS sequence"/>
</dbReference>
<comment type="cofactor">
    <cofactor evidence="7">
        <name>dipyrromethane</name>
        <dbReference type="ChEBI" id="CHEBI:60342"/>
    </cofactor>
    <text evidence="7">Binds 1 dipyrromethane group covalently.</text>
</comment>
<dbReference type="Gene3D" id="3.40.190.10">
    <property type="entry name" value="Periplasmic binding protein-like II"/>
    <property type="match status" value="2"/>
</dbReference>
<evidence type="ECO:0000256" key="4">
    <source>
        <dbReference type="ARBA" id="ARBA00022679"/>
    </source>
</evidence>
<proteinExistence type="inferred from homology"/>
<keyword evidence="12" id="KW-1185">Reference proteome</keyword>
<dbReference type="SUPFAM" id="SSF53850">
    <property type="entry name" value="Periplasmic binding protein-like II"/>
    <property type="match status" value="1"/>
</dbReference>
<protein>
    <recommendedName>
        <fullName evidence="7">Porphobilinogen deaminase</fullName>
        <shortName evidence="7">PBG</shortName>
        <ecNumber evidence="7">2.5.1.61</ecNumber>
    </recommendedName>
    <alternativeName>
        <fullName evidence="7">Hydroxymethylbilane synthase</fullName>
        <shortName evidence="7">HMBS</shortName>
    </alternativeName>
    <alternativeName>
        <fullName evidence="7">Pre-uroporphyrinogen synthase</fullName>
    </alternativeName>
</protein>
<dbReference type="PROSITE" id="PS00533">
    <property type="entry name" value="PORPHOBILINOGEN_DEAM"/>
    <property type="match status" value="1"/>
</dbReference>
<reference evidence="11 12" key="1">
    <citation type="submission" date="2019-06" db="EMBL/GenBank/DDBJ databases">
        <title>Sequencing the genomes of 1000 actinobacteria strains.</title>
        <authorList>
            <person name="Klenk H.-P."/>
        </authorList>
    </citation>
    <scope>NUCLEOTIDE SEQUENCE [LARGE SCALE GENOMIC DNA]</scope>
    <source>
        <strain evidence="11 12">DSM 18935</strain>
    </source>
</reference>
<keyword evidence="5 7" id="KW-0627">Porphyrin biosynthesis</keyword>
<feature type="domain" description="Porphobilinogen deaminase N-terminal" evidence="9">
    <location>
        <begin position="4"/>
        <end position="206"/>
    </location>
</feature>
<comment type="miscellaneous">
    <text evidence="7">The porphobilinogen subunits are added to the dipyrromethane group.</text>
</comment>
<evidence type="ECO:0000256" key="7">
    <source>
        <dbReference type="HAMAP-Rule" id="MF_00260"/>
    </source>
</evidence>
<dbReference type="Pfam" id="PF03900">
    <property type="entry name" value="Porphobil_deamC"/>
    <property type="match status" value="1"/>
</dbReference>
<dbReference type="PANTHER" id="PTHR11557:SF0">
    <property type="entry name" value="PORPHOBILINOGEN DEAMINASE"/>
    <property type="match status" value="1"/>
</dbReference>
<dbReference type="NCBIfam" id="TIGR00212">
    <property type="entry name" value="hemC"/>
    <property type="match status" value="1"/>
</dbReference>
<dbReference type="PRINTS" id="PR00151">
    <property type="entry name" value="PORPHBDMNASE"/>
</dbReference>
<dbReference type="Gene3D" id="3.30.160.40">
    <property type="entry name" value="Porphobilinogen deaminase, C-terminal domain"/>
    <property type="match status" value="1"/>
</dbReference>
<dbReference type="InterPro" id="IPR022418">
    <property type="entry name" value="Porphobilinogen_deaminase_C"/>
</dbReference>
<dbReference type="PANTHER" id="PTHR11557">
    <property type="entry name" value="PORPHOBILINOGEN DEAMINASE"/>
    <property type="match status" value="1"/>
</dbReference>
<name>A0A560WDH0_9MICO</name>
<accession>A0A560WDH0</accession>
<dbReference type="GO" id="GO:0005737">
    <property type="term" value="C:cytoplasm"/>
    <property type="evidence" value="ECO:0007669"/>
    <property type="project" value="UniProtKB-UniRule"/>
</dbReference>
<dbReference type="GO" id="GO:0006782">
    <property type="term" value="P:protoporphyrinogen IX biosynthetic process"/>
    <property type="evidence" value="ECO:0007669"/>
    <property type="project" value="UniProtKB-UniRule"/>
</dbReference>
<comment type="caution">
    <text evidence="11">The sequence shown here is derived from an EMBL/GenBank/DDBJ whole genome shotgun (WGS) entry which is preliminary data.</text>
</comment>
<evidence type="ECO:0000259" key="10">
    <source>
        <dbReference type="Pfam" id="PF03900"/>
    </source>
</evidence>
<evidence type="ECO:0000256" key="1">
    <source>
        <dbReference type="ARBA" id="ARBA00002869"/>
    </source>
</evidence>
<comment type="subunit">
    <text evidence="3 7">Monomer.</text>
</comment>
<dbReference type="OrthoDB" id="9810298at2"/>
<dbReference type="InterPro" id="IPR022417">
    <property type="entry name" value="Porphobilin_deaminase_N"/>
</dbReference>
<dbReference type="InterPro" id="IPR022419">
    <property type="entry name" value="Porphobilin_deaminase_cofac_BS"/>
</dbReference>
<dbReference type="SUPFAM" id="SSF54782">
    <property type="entry name" value="Porphobilinogen deaminase (hydroxymethylbilane synthase), C-terminal domain"/>
    <property type="match status" value="1"/>
</dbReference>
<evidence type="ECO:0000256" key="5">
    <source>
        <dbReference type="ARBA" id="ARBA00023244"/>
    </source>
</evidence>
<comment type="similarity">
    <text evidence="2 7">Belongs to the HMBS family.</text>
</comment>
<evidence type="ECO:0000313" key="11">
    <source>
        <dbReference type="EMBL" id="TWD15636.1"/>
    </source>
</evidence>
<dbReference type="InterPro" id="IPR036803">
    <property type="entry name" value="Porphobilinogen_deaminase_C_sf"/>
</dbReference>
<feature type="region of interest" description="Disordered" evidence="8">
    <location>
        <begin position="299"/>
        <end position="321"/>
    </location>
</feature>
<dbReference type="EMBL" id="VIUW01000002">
    <property type="protein sequence ID" value="TWD15636.1"/>
    <property type="molecule type" value="Genomic_DNA"/>
</dbReference>